<dbReference type="Proteomes" id="UP001596242">
    <property type="component" value="Unassembled WGS sequence"/>
</dbReference>
<proteinExistence type="predicted"/>
<accession>A0ABW1M6J6</accession>
<feature type="chain" id="PRO_5046911279" evidence="1">
    <location>
        <begin position="29"/>
        <end position="115"/>
    </location>
</feature>
<evidence type="ECO:0000313" key="3">
    <source>
        <dbReference type="Proteomes" id="UP001596242"/>
    </source>
</evidence>
<name>A0ABW1M6J6_9ACTN</name>
<protein>
    <submittedName>
        <fullName evidence="2">SH3 domain-containing protein</fullName>
    </submittedName>
</protein>
<feature type="signal peptide" evidence="1">
    <location>
        <begin position="1"/>
        <end position="28"/>
    </location>
</feature>
<evidence type="ECO:0000256" key="1">
    <source>
        <dbReference type="SAM" id="SignalP"/>
    </source>
</evidence>
<dbReference type="EMBL" id="JBHSPT010000083">
    <property type="protein sequence ID" value="MFC6059464.1"/>
    <property type="molecule type" value="Genomic_DNA"/>
</dbReference>
<organism evidence="2 3">
    <name type="scientific">Streptomyces pratens</name>
    <dbReference type="NCBI Taxonomy" id="887456"/>
    <lineage>
        <taxon>Bacteria</taxon>
        <taxon>Bacillati</taxon>
        <taxon>Actinomycetota</taxon>
        <taxon>Actinomycetes</taxon>
        <taxon>Kitasatosporales</taxon>
        <taxon>Streptomycetaceae</taxon>
        <taxon>Streptomyces</taxon>
    </lineage>
</organism>
<reference evidence="3" key="1">
    <citation type="journal article" date="2019" name="Int. J. Syst. Evol. Microbiol.">
        <title>The Global Catalogue of Microorganisms (GCM) 10K type strain sequencing project: providing services to taxonomists for standard genome sequencing and annotation.</title>
        <authorList>
            <consortium name="The Broad Institute Genomics Platform"/>
            <consortium name="The Broad Institute Genome Sequencing Center for Infectious Disease"/>
            <person name="Wu L."/>
            <person name="Ma J."/>
        </authorList>
    </citation>
    <scope>NUCLEOTIDE SEQUENCE [LARGE SCALE GENOMIC DNA]</scope>
    <source>
        <strain evidence="3">JCM 12763</strain>
    </source>
</reference>
<evidence type="ECO:0000313" key="2">
    <source>
        <dbReference type="EMBL" id="MFC6059464.1"/>
    </source>
</evidence>
<keyword evidence="3" id="KW-1185">Reference proteome</keyword>
<gene>
    <name evidence="2" type="ORF">ACFP50_29875</name>
</gene>
<dbReference type="Gene3D" id="2.30.30.40">
    <property type="entry name" value="SH3 Domains"/>
    <property type="match status" value="1"/>
</dbReference>
<comment type="caution">
    <text evidence="2">The sequence shown here is derived from an EMBL/GenBank/DDBJ whole genome shotgun (WGS) entry which is preliminary data.</text>
</comment>
<dbReference type="RefSeq" id="WP_386403780.1">
    <property type="nucleotide sequence ID" value="NZ_JBHSPT010000083.1"/>
</dbReference>
<keyword evidence="1" id="KW-0732">Signal</keyword>
<sequence>MRPSRIALSAAVAGVFALPIVSATAATAAPASMPSTMPTARACDQTGPWSIGTQTVDIRSKTSAKSTRVGILHCGDRFTVHKTSGNRHHVTDTTTGVKGWISGTHVYRDVRMRLE</sequence>